<organism evidence="3 4">
    <name type="scientific">Methylomarinum roseum</name>
    <dbReference type="NCBI Taxonomy" id="3067653"/>
    <lineage>
        <taxon>Bacteria</taxon>
        <taxon>Pseudomonadati</taxon>
        <taxon>Pseudomonadota</taxon>
        <taxon>Gammaproteobacteria</taxon>
        <taxon>Methylococcales</taxon>
        <taxon>Methylococcaceae</taxon>
        <taxon>Methylomarinum</taxon>
    </lineage>
</organism>
<evidence type="ECO:0000313" key="3">
    <source>
        <dbReference type="EMBL" id="XBS20356.1"/>
    </source>
</evidence>
<dbReference type="PANTHER" id="PTHR33525">
    <property type="match status" value="1"/>
</dbReference>
<protein>
    <submittedName>
        <fullName evidence="3">HDOD domain-containing protein</fullName>
    </submittedName>
</protein>
<dbReference type="SUPFAM" id="SSF141868">
    <property type="entry name" value="EAL domain-like"/>
    <property type="match status" value="1"/>
</dbReference>
<sequence>MSDILIGRQQILDSKLNLYAYEILFRGHDFDLKDQEGAAQATNQVITDTLLEIGLNDIVGTSKAFINFTTQNLLEKTPLHLPKDRIVIEVLEDVVVNQDLIDTLKEFSRLGYTIALDDFVLTPDWVPLLTFADIVKLDVMAMPLADTLTLIEQLKPYQVKLLAEKVESQAEYLALKKAGCELFQGFFFSKPNIVAGKRLDINQAAAIKLLGLINDPEVDFNQLSTTISQDIGLSFKLLHYINSAFFALPNKIKSIKHAVTYLGLNEVKRWINILTLTSLANKTNALFRHILTRSRMCELLAQQYHEDPAHLFLIGMMSCLDSLMDMPIAELLAQLPLTEDVERAILHHEGIAGEILAYVISYERWELSSQRLSRIHPENIGAIYIQSINWTDDVLADINC</sequence>
<dbReference type="PROSITE" id="PS51833">
    <property type="entry name" value="HDOD"/>
    <property type="match status" value="1"/>
</dbReference>
<evidence type="ECO:0000313" key="4">
    <source>
        <dbReference type="Proteomes" id="UP001225378"/>
    </source>
</evidence>
<dbReference type="Gene3D" id="3.20.20.450">
    <property type="entry name" value="EAL domain"/>
    <property type="match status" value="1"/>
</dbReference>
<dbReference type="SMART" id="SM00052">
    <property type="entry name" value="EAL"/>
    <property type="match status" value="1"/>
</dbReference>
<dbReference type="EMBL" id="CP157743">
    <property type="protein sequence ID" value="XBS20356.1"/>
    <property type="molecule type" value="Genomic_DNA"/>
</dbReference>
<evidence type="ECO:0000259" key="1">
    <source>
        <dbReference type="PROSITE" id="PS50883"/>
    </source>
</evidence>
<dbReference type="InterPro" id="IPR035919">
    <property type="entry name" value="EAL_sf"/>
</dbReference>
<dbReference type="Pfam" id="PF08668">
    <property type="entry name" value="HDOD"/>
    <property type="match status" value="1"/>
</dbReference>
<gene>
    <name evidence="3" type="ORF">Q9L42_018715</name>
</gene>
<feature type="domain" description="EAL" evidence="1">
    <location>
        <begin position="1"/>
        <end position="205"/>
    </location>
</feature>
<proteinExistence type="predicted"/>
<dbReference type="AlphaFoldDB" id="A0AAU7NTM5"/>
<dbReference type="Gene3D" id="1.10.3210.10">
    <property type="entry name" value="Hypothetical protein af1432"/>
    <property type="match status" value="1"/>
</dbReference>
<dbReference type="InterPro" id="IPR052340">
    <property type="entry name" value="RNase_Y/CdgJ"/>
</dbReference>
<reference evidence="3 4" key="1">
    <citation type="journal article" date="2024" name="Microbiology">
        <title>Methylomarinum rosea sp. nov., a novel halophilic methanotrophic bacterium from the hypersaline Lake Elton.</title>
        <authorList>
            <person name="Suleimanov R.Z."/>
            <person name="Oshkin I.Y."/>
            <person name="Danilova O.V."/>
            <person name="Suzina N.E."/>
            <person name="Dedysh S.N."/>
        </authorList>
    </citation>
    <scope>NUCLEOTIDE SEQUENCE [LARGE SCALE GENOMIC DNA]</scope>
    <source>
        <strain evidence="3 4">Ch1-1</strain>
    </source>
</reference>
<dbReference type="PANTHER" id="PTHR33525:SF4">
    <property type="entry name" value="CYCLIC DI-GMP PHOSPHODIESTERASE CDGJ"/>
    <property type="match status" value="1"/>
</dbReference>
<dbReference type="InterPro" id="IPR013976">
    <property type="entry name" value="HDOD"/>
</dbReference>
<dbReference type="PIRSF" id="PIRSF003180">
    <property type="entry name" value="DiGMPpdiest_YuxH"/>
    <property type="match status" value="1"/>
</dbReference>
<dbReference type="RefSeq" id="WP_349431596.1">
    <property type="nucleotide sequence ID" value="NZ_CP157743.1"/>
</dbReference>
<dbReference type="Pfam" id="PF00563">
    <property type="entry name" value="EAL"/>
    <property type="match status" value="1"/>
</dbReference>
<keyword evidence="4" id="KW-1185">Reference proteome</keyword>
<name>A0AAU7NTM5_9GAMM</name>
<accession>A0AAU7NTM5</accession>
<dbReference type="KEGG" id="mech:Q9L42_018715"/>
<evidence type="ECO:0000259" key="2">
    <source>
        <dbReference type="PROSITE" id="PS51833"/>
    </source>
</evidence>
<dbReference type="InterPro" id="IPR001633">
    <property type="entry name" value="EAL_dom"/>
</dbReference>
<dbReference type="PROSITE" id="PS50883">
    <property type="entry name" value="EAL"/>
    <property type="match status" value="1"/>
</dbReference>
<dbReference type="SUPFAM" id="SSF109604">
    <property type="entry name" value="HD-domain/PDEase-like"/>
    <property type="match status" value="1"/>
</dbReference>
<feature type="domain" description="HDOD" evidence="2">
    <location>
        <begin position="199"/>
        <end position="386"/>
    </location>
</feature>
<dbReference type="InterPro" id="IPR014408">
    <property type="entry name" value="dGMP_Pdiesterase_EAL/HD-GYP"/>
</dbReference>
<dbReference type="Proteomes" id="UP001225378">
    <property type="component" value="Chromosome"/>
</dbReference>